<gene>
    <name evidence="2" type="ORF">GJV26_29305</name>
</gene>
<evidence type="ECO:0000313" key="2">
    <source>
        <dbReference type="EMBL" id="MUI16526.1"/>
    </source>
</evidence>
<proteinExistence type="predicted"/>
<feature type="transmembrane region" description="Helical" evidence="1">
    <location>
        <begin position="31"/>
        <end position="51"/>
    </location>
</feature>
<evidence type="ECO:0000313" key="3">
    <source>
        <dbReference type="Proteomes" id="UP000431684"/>
    </source>
</evidence>
<reference evidence="2 3" key="1">
    <citation type="submission" date="2019-11" db="EMBL/GenBank/DDBJ databases">
        <title>Draft Genome Sequences of Six Type Strains of the Genus Massilia.</title>
        <authorList>
            <person name="Miess H."/>
            <person name="Frediansyah A."/>
            <person name="Goeker M."/>
            <person name="Gross H."/>
        </authorList>
    </citation>
    <scope>NUCLEOTIDE SEQUENCE [LARGE SCALE GENOMIC DNA]</scope>
    <source>
        <strain evidence="2 3">DSM 17513</strain>
    </source>
</reference>
<comment type="caution">
    <text evidence="2">The sequence shown here is derived from an EMBL/GenBank/DDBJ whole genome shotgun (WGS) entry which is preliminary data.</text>
</comment>
<dbReference type="EMBL" id="WNWM01000002">
    <property type="protein sequence ID" value="MUI16526.1"/>
    <property type="molecule type" value="Genomic_DNA"/>
</dbReference>
<dbReference type="OrthoDB" id="8527869at2"/>
<organism evidence="2 3">
    <name type="scientific">Pseudoduganella dura</name>
    <dbReference type="NCBI Taxonomy" id="321982"/>
    <lineage>
        <taxon>Bacteria</taxon>
        <taxon>Pseudomonadati</taxon>
        <taxon>Pseudomonadota</taxon>
        <taxon>Betaproteobacteria</taxon>
        <taxon>Burkholderiales</taxon>
        <taxon>Oxalobacteraceae</taxon>
        <taxon>Telluria group</taxon>
        <taxon>Pseudoduganella</taxon>
    </lineage>
</organism>
<protein>
    <submittedName>
        <fullName evidence="2">Uncharacterized protein</fullName>
    </submittedName>
</protein>
<accession>A0A6I3XLY6</accession>
<dbReference type="Proteomes" id="UP000431684">
    <property type="component" value="Unassembled WGS sequence"/>
</dbReference>
<evidence type="ECO:0000256" key="1">
    <source>
        <dbReference type="SAM" id="Phobius"/>
    </source>
</evidence>
<keyword evidence="1" id="KW-0812">Transmembrane</keyword>
<keyword evidence="1" id="KW-1133">Transmembrane helix</keyword>
<keyword evidence="1" id="KW-0472">Membrane</keyword>
<keyword evidence="3" id="KW-1185">Reference proteome</keyword>
<dbReference type="AlphaFoldDB" id="A0A6I3XLY6"/>
<sequence length="226" mass="25509">MNAAAPAARAPFIARRALPYWIRDFAVVRPAVITFAAVTLVSVACALASHLQLAQARQDERQAHDMRDAARRRFLYAESEKQEIRSYQPLFVELQRRHFVGAENRLDWVDAIRQIQERRRLLPLTYEIDPQQPYKLEGRLATGDYQLRGSRMTVHMDLVHEMDLFQFLVDLRQHGVFTVQQCSMRRTAGTGAASAAAAPAGNLSSDCTLHWLTLTPGVRRAAGAAR</sequence>
<name>A0A6I3XLY6_9BURK</name>